<organism evidence="1 3">
    <name type="scientific">Rozella allomycis (strain CSF55)</name>
    <dbReference type="NCBI Taxonomy" id="988480"/>
    <lineage>
        <taxon>Eukaryota</taxon>
        <taxon>Fungi</taxon>
        <taxon>Fungi incertae sedis</taxon>
        <taxon>Cryptomycota</taxon>
        <taxon>Cryptomycota incertae sedis</taxon>
        <taxon>Rozella</taxon>
    </lineage>
</organism>
<proteinExistence type="predicted"/>
<dbReference type="InterPro" id="IPR037666">
    <property type="entry name" value="CCDC43"/>
</dbReference>
<name>A0A075B1X8_ROZAC</name>
<dbReference type="EMBL" id="KE560569">
    <property type="protein sequence ID" value="EPZ36375.1"/>
    <property type="molecule type" value="Genomic_DNA"/>
</dbReference>
<keyword evidence="3" id="KW-1185">Reference proteome</keyword>
<evidence type="ECO:0000313" key="1">
    <source>
        <dbReference type="EMBL" id="EPZ36375.1"/>
    </source>
</evidence>
<dbReference type="PANTHER" id="PTHR31684">
    <property type="entry name" value="COILED-COIL DOMAIN-CONTAINING PROTEIN 43"/>
    <property type="match status" value="1"/>
</dbReference>
<dbReference type="HOGENOM" id="CLU_1338177_0_0_1"/>
<evidence type="ECO:0008006" key="5">
    <source>
        <dbReference type="Google" id="ProtNLM"/>
    </source>
</evidence>
<dbReference type="Proteomes" id="UP000030755">
    <property type="component" value="Unassembled WGS sequence"/>
</dbReference>
<reference evidence="1 3" key="1">
    <citation type="journal article" date="2013" name="Curr. Biol.">
        <title>Shared signatures of parasitism and phylogenomics unite Cryptomycota and microsporidia.</title>
        <authorList>
            <person name="James T.Y."/>
            <person name="Pelin A."/>
            <person name="Bonen L."/>
            <person name="Ahrendt S."/>
            <person name="Sain D."/>
            <person name="Corradi N."/>
            <person name="Stajich J.E."/>
        </authorList>
    </citation>
    <scope>NUCLEOTIDE SEQUENCE [LARGE SCALE GENOMIC DNA]</scope>
    <source>
        <strain evidence="1">CSF55</strain>
        <strain evidence="1">CSF55</strain>
    </source>
</reference>
<reference evidence="2" key="3">
    <citation type="submission" date="2018-08" db="EMBL/GenBank/DDBJ databases">
        <title>Leveraging single-cell genomics to expand the Fungal Tree of Life.</title>
        <authorList>
            <consortium name="DOE Joint Genome Institute"/>
            <person name="Ahrendt S.R."/>
            <person name="Quandt C.A."/>
            <person name="Ciobanu D."/>
            <person name="Clum A."/>
            <person name="Salamov A."/>
            <person name="Andreopoulos B."/>
            <person name="Cheng J.-F."/>
            <person name="Woyke T."/>
            <person name="Pelin A."/>
            <person name="Henrissat B."/>
            <person name="Reynolds N."/>
            <person name="Benny G.L."/>
            <person name="Smith M.E."/>
            <person name="James T.Y."/>
            <person name="Grigoriev I.V."/>
        </authorList>
    </citation>
    <scope>NUCLEOTIDE SEQUENCE</scope>
    <source>
        <strain evidence="2">CSF55</strain>
    </source>
</reference>
<gene>
    <name evidence="1" type="ORF">O9G_004501</name>
    <name evidence="2" type="ORF">ROZALSC1DRAFT_30924</name>
</gene>
<evidence type="ECO:0000313" key="3">
    <source>
        <dbReference type="Proteomes" id="UP000030755"/>
    </source>
</evidence>
<evidence type="ECO:0000313" key="2">
    <source>
        <dbReference type="EMBL" id="RKP17243.1"/>
    </source>
</evidence>
<reference evidence="4" key="2">
    <citation type="journal article" date="2018" name="Nat. Microbiol.">
        <title>Leveraging single-cell genomics to expand the fungal tree of life.</title>
        <authorList>
            <person name="Ahrendt S.R."/>
            <person name="Quandt C.A."/>
            <person name="Ciobanu D."/>
            <person name="Clum A."/>
            <person name="Salamov A."/>
            <person name="Andreopoulos B."/>
            <person name="Cheng J.F."/>
            <person name="Woyke T."/>
            <person name="Pelin A."/>
            <person name="Henrissat B."/>
            <person name="Reynolds N.K."/>
            <person name="Benny G.L."/>
            <person name="Smith M.E."/>
            <person name="James T.Y."/>
            <person name="Grigoriev I.V."/>
        </authorList>
    </citation>
    <scope>NUCLEOTIDE SEQUENCE [LARGE SCALE GENOMIC DNA]</scope>
    <source>
        <strain evidence="4">CSF55</strain>
    </source>
</reference>
<dbReference type="EMBL" id="ML005947">
    <property type="protein sequence ID" value="RKP17243.1"/>
    <property type="molecule type" value="Genomic_DNA"/>
</dbReference>
<dbReference type="PANTHER" id="PTHR31684:SF2">
    <property type="entry name" value="COILED-COIL DOMAIN-CONTAINING PROTEIN 43"/>
    <property type="match status" value="1"/>
</dbReference>
<dbReference type="STRING" id="988480.A0A075B1X8"/>
<dbReference type="AlphaFoldDB" id="A0A075B1X8"/>
<protein>
    <recommendedName>
        <fullName evidence="5">Coiled-coil domain-containing protein 43</fullName>
    </recommendedName>
</protein>
<dbReference type="Proteomes" id="UP000281549">
    <property type="component" value="Unassembled WGS sequence"/>
</dbReference>
<evidence type="ECO:0000313" key="4">
    <source>
        <dbReference type="Proteomes" id="UP000281549"/>
    </source>
</evidence>
<sequence length="205" mass="24982">MWYLYLLWNQDVPYFSRVTSHYSESEQMNIEDEDVIEYLTQVILTEENCLDFVKEYLEDYFQKKTSENSENVKEERSLETSLTAEKILDGFVLKEIKEENVNLDKKEWQVKQKILEKYSIDRGDEYVENAKGELEVIYKSADESSKTFQVVENENRTRVKDEERMVRETQRIEHLKKKEREKELLEKQRLKEVKKKTQKQERRRM</sequence>
<accession>A0A075B1X8</accession>